<evidence type="ECO:0000256" key="8">
    <source>
        <dbReference type="ARBA" id="ARBA00023170"/>
    </source>
</evidence>
<name>A0ABR3NR94_9TELE</name>
<feature type="domain" description="Ig-like" evidence="13">
    <location>
        <begin position="33"/>
        <end position="130"/>
    </location>
</feature>
<dbReference type="SUPFAM" id="SSF48726">
    <property type="entry name" value="Immunoglobulin"/>
    <property type="match status" value="5"/>
</dbReference>
<evidence type="ECO:0000256" key="9">
    <source>
        <dbReference type="ARBA" id="ARBA00023180"/>
    </source>
</evidence>
<evidence type="ECO:0000313" key="15">
    <source>
        <dbReference type="Proteomes" id="UP001558613"/>
    </source>
</evidence>
<proteinExistence type="predicted"/>
<keyword evidence="7" id="KW-1015">Disulfide bond</keyword>
<evidence type="ECO:0000256" key="6">
    <source>
        <dbReference type="ARBA" id="ARBA00023136"/>
    </source>
</evidence>
<evidence type="ECO:0000256" key="3">
    <source>
        <dbReference type="ARBA" id="ARBA00022692"/>
    </source>
</evidence>
<evidence type="ECO:0000256" key="4">
    <source>
        <dbReference type="ARBA" id="ARBA00022729"/>
    </source>
</evidence>
<dbReference type="InterPro" id="IPR036179">
    <property type="entry name" value="Ig-like_dom_sf"/>
</dbReference>
<evidence type="ECO:0000313" key="14">
    <source>
        <dbReference type="EMBL" id="KAL1279301.1"/>
    </source>
</evidence>
<evidence type="ECO:0000256" key="5">
    <source>
        <dbReference type="ARBA" id="ARBA00022989"/>
    </source>
</evidence>
<feature type="domain" description="Ig-like" evidence="13">
    <location>
        <begin position="543"/>
        <end position="642"/>
    </location>
</feature>
<feature type="domain" description="Ig-like" evidence="13">
    <location>
        <begin position="429"/>
        <end position="527"/>
    </location>
</feature>
<keyword evidence="10" id="KW-0393">Immunoglobulin domain</keyword>
<evidence type="ECO:0000256" key="1">
    <source>
        <dbReference type="ARBA" id="ARBA00004251"/>
    </source>
</evidence>
<accession>A0ABR3NR94</accession>
<organism evidence="14 15">
    <name type="scientific">Cirrhinus molitorella</name>
    <name type="common">mud carp</name>
    <dbReference type="NCBI Taxonomy" id="172907"/>
    <lineage>
        <taxon>Eukaryota</taxon>
        <taxon>Metazoa</taxon>
        <taxon>Chordata</taxon>
        <taxon>Craniata</taxon>
        <taxon>Vertebrata</taxon>
        <taxon>Euteleostomi</taxon>
        <taxon>Actinopterygii</taxon>
        <taxon>Neopterygii</taxon>
        <taxon>Teleostei</taxon>
        <taxon>Ostariophysi</taxon>
        <taxon>Cypriniformes</taxon>
        <taxon>Cyprinidae</taxon>
        <taxon>Labeoninae</taxon>
        <taxon>Labeonini</taxon>
        <taxon>Cirrhinus</taxon>
    </lineage>
</organism>
<keyword evidence="2" id="KW-1003">Cell membrane</keyword>
<dbReference type="SMART" id="SM00409">
    <property type="entry name" value="IG"/>
    <property type="match status" value="5"/>
</dbReference>
<reference evidence="14 15" key="1">
    <citation type="submission" date="2023-09" db="EMBL/GenBank/DDBJ databases">
        <authorList>
            <person name="Wang M."/>
        </authorList>
    </citation>
    <scope>NUCLEOTIDE SEQUENCE [LARGE SCALE GENOMIC DNA]</scope>
    <source>
        <strain evidence="14">GT-2023</strain>
        <tissue evidence="14">Liver</tissue>
    </source>
</reference>
<dbReference type="InterPro" id="IPR003598">
    <property type="entry name" value="Ig_sub2"/>
</dbReference>
<feature type="chain" id="PRO_5045163019" description="Ig-like domain-containing protein" evidence="12">
    <location>
        <begin position="19"/>
        <end position="664"/>
    </location>
</feature>
<feature type="signal peptide" evidence="12">
    <location>
        <begin position="1"/>
        <end position="18"/>
    </location>
</feature>
<feature type="transmembrane region" description="Helical" evidence="11">
    <location>
        <begin position="260"/>
        <end position="282"/>
    </location>
</feature>
<comment type="caution">
    <text evidence="14">The sequence shown here is derived from an EMBL/GenBank/DDBJ whole genome shotgun (WGS) entry which is preliminary data.</text>
</comment>
<dbReference type="InterPro" id="IPR013106">
    <property type="entry name" value="Ig_V-set"/>
</dbReference>
<keyword evidence="6 11" id="KW-0472">Membrane</keyword>
<keyword evidence="15" id="KW-1185">Reference proteome</keyword>
<dbReference type="Proteomes" id="UP001558613">
    <property type="component" value="Unassembled WGS sequence"/>
</dbReference>
<dbReference type="PANTHER" id="PTHR25466:SF14">
    <property type="entry name" value="BUTYROPHILIN SUBFAMILY 2 MEMBER A2-LIKE-RELATED"/>
    <property type="match status" value="1"/>
</dbReference>
<dbReference type="InterPro" id="IPR007110">
    <property type="entry name" value="Ig-like_dom"/>
</dbReference>
<gene>
    <name evidence="14" type="ORF">QQF64_025974</name>
</gene>
<sequence length="664" mass="75582">MHRMNCVLMSALLMIADGLIVKGPSGPLVAPLGSSVVLPCYVDELSSVEGLEVEWKRRDSKTLVHLFQDGESQAESQHKDYQDRAHFFPEEIQHGNFSLRLDNLRAEDEGQYTCNVYIQQESGENVVQIKVDNVERLRVSGSSRSISASVGEDVTLNCSVDSHITPEDFEEVSWKKTDEDKDIMVLLFQNNEALPDSSHERYTDRVEFFTAEIPKGNFSLRLKSVRTEDKGVYMCQVFAGGLSANTTVVLEQLGFSAVHIMVLILCISASGSALLLFCLIYCRSTTKGLIVQNSSNPNLHLGDSVVLPCHVPPHLLNEDLKVEWRKTTKNTETLVHLYEDGESQAEKQHQDYKERAHFFTDHIKHGNFSLRLDKLRAEDEGQYTCSVHNKRDCVFSAKTKLILKFFKNDDDVNNHHFLLMMHGEVILLGDSVDLPCQVDKSLLENSLKVEWRRADSETLVHLYENGKSQANKQHKDYHKRAHFLKKKIKDGNFSIHLKKPRAGDEGVYTCKVYRDQDCVQSADTELKLGFTVEHSHHTTVHLGSSMVLPCYEDKPSTMEGLKVEWRKKGLKDLVHLYEDGESRADEQHMDYQDRAHFFTEHLKDGNFSLRLDKLRAEDEGEYECKVHSGLSQNSTQFSTKINLVLKLLGKSTEKKTTYSSILNQ</sequence>
<dbReference type="Gene3D" id="2.60.40.10">
    <property type="entry name" value="Immunoglobulins"/>
    <property type="match status" value="5"/>
</dbReference>
<evidence type="ECO:0000256" key="2">
    <source>
        <dbReference type="ARBA" id="ARBA00022475"/>
    </source>
</evidence>
<keyword evidence="5 11" id="KW-1133">Transmembrane helix</keyword>
<comment type="subcellular location">
    <subcellularLocation>
        <location evidence="1">Cell membrane</location>
        <topology evidence="1">Single-pass type I membrane protein</topology>
    </subcellularLocation>
</comment>
<keyword evidence="9" id="KW-0325">Glycoprotein</keyword>
<feature type="domain" description="Ig-like" evidence="13">
    <location>
        <begin position="135"/>
        <end position="249"/>
    </location>
</feature>
<evidence type="ECO:0000259" key="13">
    <source>
        <dbReference type="PROSITE" id="PS50835"/>
    </source>
</evidence>
<dbReference type="SMART" id="SM00406">
    <property type="entry name" value="IGv"/>
    <property type="match status" value="5"/>
</dbReference>
<dbReference type="Pfam" id="PF07686">
    <property type="entry name" value="V-set"/>
    <property type="match status" value="5"/>
</dbReference>
<dbReference type="PANTHER" id="PTHR25466">
    <property type="entry name" value="T-LYMPHOCYTE ACTIVATION ANTIGEN"/>
    <property type="match status" value="1"/>
</dbReference>
<dbReference type="InterPro" id="IPR051713">
    <property type="entry name" value="T-cell_Activation_Regulation"/>
</dbReference>
<evidence type="ECO:0000256" key="12">
    <source>
        <dbReference type="SAM" id="SignalP"/>
    </source>
</evidence>
<evidence type="ECO:0000256" key="11">
    <source>
        <dbReference type="SAM" id="Phobius"/>
    </source>
</evidence>
<dbReference type="EMBL" id="JAYMGO010000003">
    <property type="protein sequence ID" value="KAL1279301.1"/>
    <property type="molecule type" value="Genomic_DNA"/>
</dbReference>
<dbReference type="PROSITE" id="PS50835">
    <property type="entry name" value="IG_LIKE"/>
    <property type="match status" value="5"/>
</dbReference>
<evidence type="ECO:0000256" key="7">
    <source>
        <dbReference type="ARBA" id="ARBA00023157"/>
    </source>
</evidence>
<dbReference type="SMART" id="SM00408">
    <property type="entry name" value="IGc2"/>
    <property type="match status" value="5"/>
</dbReference>
<feature type="domain" description="Ig-like" evidence="13">
    <location>
        <begin position="302"/>
        <end position="396"/>
    </location>
</feature>
<protein>
    <recommendedName>
        <fullName evidence="13">Ig-like domain-containing protein</fullName>
    </recommendedName>
</protein>
<keyword evidence="8" id="KW-0675">Receptor</keyword>
<keyword evidence="4 12" id="KW-0732">Signal</keyword>
<evidence type="ECO:0000256" key="10">
    <source>
        <dbReference type="ARBA" id="ARBA00023319"/>
    </source>
</evidence>
<keyword evidence="3 11" id="KW-0812">Transmembrane</keyword>
<dbReference type="InterPro" id="IPR003599">
    <property type="entry name" value="Ig_sub"/>
</dbReference>
<dbReference type="InterPro" id="IPR013783">
    <property type="entry name" value="Ig-like_fold"/>
</dbReference>